<dbReference type="Pfam" id="PF07637">
    <property type="entry name" value="PSD5"/>
    <property type="match status" value="1"/>
</dbReference>
<name>A0A5C5WVD5_9BACT</name>
<protein>
    <recommendedName>
        <fullName evidence="9">Planctomycete cytochrome C</fullName>
    </recommendedName>
</protein>
<dbReference type="RefSeq" id="WP_146514634.1">
    <property type="nucleotide sequence ID" value="NZ_SJPI01000001.1"/>
</dbReference>
<evidence type="ECO:0000259" key="5">
    <source>
        <dbReference type="Pfam" id="PF07631"/>
    </source>
</evidence>
<feature type="compositionally biased region" description="Polar residues" evidence="1">
    <location>
        <begin position="303"/>
        <end position="318"/>
    </location>
</feature>
<feature type="domain" description="DUF1587" evidence="3">
    <location>
        <begin position="126"/>
        <end position="190"/>
    </location>
</feature>
<gene>
    <name evidence="7" type="ORF">Pla22_22660</name>
</gene>
<feature type="compositionally biased region" description="Basic and acidic residues" evidence="1">
    <location>
        <begin position="643"/>
        <end position="656"/>
    </location>
</feature>
<keyword evidence="8" id="KW-1185">Reference proteome</keyword>
<dbReference type="AlphaFoldDB" id="A0A5C5WVD5"/>
<dbReference type="InterPro" id="IPR013039">
    <property type="entry name" value="DUF1588"/>
</dbReference>
<dbReference type="InterPro" id="IPR013036">
    <property type="entry name" value="DUF1587"/>
</dbReference>
<evidence type="ECO:0000259" key="3">
    <source>
        <dbReference type="Pfam" id="PF07626"/>
    </source>
</evidence>
<feature type="domain" description="DUF1588" evidence="4">
    <location>
        <begin position="593"/>
        <end position="692"/>
    </location>
</feature>
<dbReference type="Pfam" id="PF07626">
    <property type="entry name" value="PSD3"/>
    <property type="match status" value="1"/>
</dbReference>
<dbReference type="InterPro" id="IPR011478">
    <property type="entry name" value="DUF1585"/>
</dbReference>
<evidence type="ECO:0008006" key="9">
    <source>
        <dbReference type="Google" id="ProtNLM"/>
    </source>
</evidence>
<evidence type="ECO:0000259" key="2">
    <source>
        <dbReference type="Pfam" id="PF07624"/>
    </source>
</evidence>
<dbReference type="Pfam" id="PF07631">
    <property type="entry name" value="PSD4"/>
    <property type="match status" value="1"/>
</dbReference>
<reference evidence="7 8" key="1">
    <citation type="submission" date="2019-02" db="EMBL/GenBank/DDBJ databases">
        <title>Deep-cultivation of Planctomycetes and their phenomic and genomic characterization uncovers novel biology.</title>
        <authorList>
            <person name="Wiegand S."/>
            <person name="Jogler M."/>
            <person name="Boedeker C."/>
            <person name="Pinto D."/>
            <person name="Vollmers J."/>
            <person name="Rivas-Marin E."/>
            <person name="Kohn T."/>
            <person name="Peeters S.H."/>
            <person name="Heuer A."/>
            <person name="Rast P."/>
            <person name="Oberbeckmann S."/>
            <person name="Bunk B."/>
            <person name="Jeske O."/>
            <person name="Meyerdierks A."/>
            <person name="Storesund J.E."/>
            <person name="Kallscheuer N."/>
            <person name="Luecker S."/>
            <person name="Lage O.M."/>
            <person name="Pohl T."/>
            <person name="Merkel B.J."/>
            <person name="Hornburger P."/>
            <person name="Mueller R.-W."/>
            <person name="Bruemmer F."/>
            <person name="Labrenz M."/>
            <person name="Spormann A.M."/>
            <person name="Op Den Camp H."/>
            <person name="Overmann J."/>
            <person name="Amann R."/>
            <person name="Jetten M.S.M."/>
            <person name="Mascher T."/>
            <person name="Medema M.H."/>
            <person name="Devos D.P."/>
            <person name="Kaster A.-K."/>
            <person name="Ovreas L."/>
            <person name="Rohde M."/>
            <person name="Galperin M.Y."/>
            <person name="Jogler C."/>
        </authorList>
    </citation>
    <scope>NUCLEOTIDE SEQUENCE [LARGE SCALE GENOMIC DNA]</scope>
    <source>
        <strain evidence="7 8">Pla22</strain>
    </source>
</reference>
<evidence type="ECO:0000256" key="1">
    <source>
        <dbReference type="SAM" id="MobiDB-lite"/>
    </source>
</evidence>
<organism evidence="7 8">
    <name type="scientific">Rubripirellula amarantea</name>
    <dbReference type="NCBI Taxonomy" id="2527999"/>
    <lineage>
        <taxon>Bacteria</taxon>
        <taxon>Pseudomonadati</taxon>
        <taxon>Planctomycetota</taxon>
        <taxon>Planctomycetia</taxon>
        <taxon>Pirellulales</taxon>
        <taxon>Pirellulaceae</taxon>
        <taxon>Rubripirellula</taxon>
    </lineage>
</organism>
<comment type="caution">
    <text evidence="7">The sequence shown here is derived from an EMBL/GenBank/DDBJ whole genome shotgun (WGS) entry which is preliminary data.</text>
</comment>
<feature type="domain" description="DUF1585" evidence="2">
    <location>
        <begin position="705"/>
        <end position="778"/>
    </location>
</feature>
<dbReference type="EMBL" id="SJPI01000001">
    <property type="protein sequence ID" value="TWT54616.1"/>
    <property type="molecule type" value="Genomic_DNA"/>
</dbReference>
<dbReference type="Pfam" id="PF07627">
    <property type="entry name" value="PSCyt3"/>
    <property type="match status" value="1"/>
</dbReference>
<evidence type="ECO:0000313" key="7">
    <source>
        <dbReference type="EMBL" id="TWT54616.1"/>
    </source>
</evidence>
<dbReference type="Pfam" id="PF07624">
    <property type="entry name" value="PSD2"/>
    <property type="match status" value="1"/>
</dbReference>
<feature type="region of interest" description="Disordered" evidence="1">
    <location>
        <begin position="301"/>
        <end position="325"/>
    </location>
</feature>
<dbReference type="InterPro" id="IPR013043">
    <property type="entry name" value="DUF1595"/>
</dbReference>
<feature type="region of interest" description="Disordered" evidence="1">
    <location>
        <begin position="633"/>
        <end position="656"/>
    </location>
</feature>
<accession>A0A5C5WVD5</accession>
<dbReference type="InterPro" id="IPR013042">
    <property type="entry name" value="DUF1592"/>
</dbReference>
<dbReference type="Proteomes" id="UP000316598">
    <property type="component" value="Unassembled WGS sequence"/>
</dbReference>
<evidence type="ECO:0000313" key="8">
    <source>
        <dbReference type="Proteomes" id="UP000316598"/>
    </source>
</evidence>
<sequence length="791" mass="89032">MIRLFDLSRMLIVGAISLLTSVTRADENAYRDVVHPQLMEFCGDCHSPDDEDDAVGFLRDQSSDEVARNRGLWSSVAEQLHNRTMPPADSPQPSEAQRLELFQWIESHLRTTACIDGEFAGSPVPRRLNRDQYTHAIIDITGLDFDFTESFPADGSGGEGFDNNGETLFLPPLLMERYLEVAGEILNRVIVTPPFDQTYSLARGQSDNDHALLVRGSDKIDYSLRLSDGHSAERTVTLYRGGDYEFSLKANCDLESSLVLHAEIDGVEVFTEKLKPDQKNDSFWTPLRLTRGVHQIRIIVRDSNPNGNDNDVKASSSDDAPKAQLHWVHLNEPRRRKRDADDLANRQKATERLLAPAGDLIGTQEREAAREIIRHFGRLAFRRTLKVEELEQYLALFDRAIERDEPFLDSVKLPLKAILVSPHFLFLTEPTNEEPGLHRISDLELASRLSMFLWHSVPDATLIDLAEQDKLHEQNVLQEQVQRMLADPRSKRMASAFAGQWLGTNVVGKSHIPDTDFFKPDYTTELVTDLRDQVGELMHVLLRENRPVTELISSDYVVVNHRLAQHYKLNDVPSEDDGFARVSIDDSKLDSVRPGVLGLGAVHMLTSYARRTSPVLRGGWVLETIFGVHLPSPPPDAGALPGGDKERDKQSVRQRLEAHRANPACAACHDLIDPIGFAMENFDVLGRWRDKEGKFDIDAIGKLPSGEVFNGPMELREVLSHRQDEFLRTICTRMLGFALGRSLEDADSCTISALTDQLAQNENRIEALVMGIVTSVPFQYRQTMPIYLPTE</sequence>
<feature type="domain" description="DUF1595" evidence="6">
    <location>
        <begin position="369"/>
        <end position="429"/>
    </location>
</feature>
<evidence type="ECO:0000259" key="6">
    <source>
        <dbReference type="Pfam" id="PF07637"/>
    </source>
</evidence>
<proteinExistence type="predicted"/>
<dbReference type="OrthoDB" id="175242at2"/>
<feature type="domain" description="DUF1592" evidence="5">
    <location>
        <begin position="440"/>
        <end position="568"/>
    </location>
</feature>
<evidence type="ECO:0000259" key="4">
    <source>
        <dbReference type="Pfam" id="PF07627"/>
    </source>
</evidence>